<dbReference type="InterPro" id="IPR005119">
    <property type="entry name" value="LysR_subst-bd"/>
</dbReference>
<dbReference type="PROSITE" id="PS50931">
    <property type="entry name" value="HTH_LYSR"/>
    <property type="match status" value="1"/>
</dbReference>
<comment type="caution">
    <text evidence="6">The sequence shown here is derived from an EMBL/GenBank/DDBJ whole genome shotgun (WGS) entry which is preliminary data.</text>
</comment>
<dbReference type="RefSeq" id="WP_253473851.1">
    <property type="nucleotide sequence ID" value="NZ_JALJXV010000001.1"/>
</dbReference>
<dbReference type="InterPro" id="IPR036388">
    <property type="entry name" value="WH-like_DNA-bd_sf"/>
</dbReference>
<evidence type="ECO:0000259" key="5">
    <source>
        <dbReference type="PROSITE" id="PS50931"/>
    </source>
</evidence>
<dbReference type="CDD" id="cd08440">
    <property type="entry name" value="PBP2_LTTR_like_4"/>
    <property type="match status" value="1"/>
</dbReference>
<evidence type="ECO:0000256" key="2">
    <source>
        <dbReference type="ARBA" id="ARBA00023015"/>
    </source>
</evidence>
<dbReference type="Pfam" id="PF00126">
    <property type="entry name" value="HTH_1"/>
    <property type="match status" value="1"/>
</dbReference>
<gene>
    <name evidence="6" type="ORF">J2T57_000556</name>
</gene>
<accession>A0AAE3G0Y4</accession>
<dbReference type="Pfam" id="PF03466">
    <property type="entry name" value="LysR_substrate"/>
    <property type="match status" value="1"/>
</dbReference>
<evidence type="ECO:0000256" key="3">
    <source>
        <dbReference type="ARBA" id="ARBA00023125"/>
    </source>
</evidence>
<dbReference type="Gene3D" id="1.10.10.10">
    <property type="entry name" value="Winged helix-like DNA-binding domain superfamily/Winged helix DNA-binding domain"/>
    <property type="match status" value="1"/>
</dbReference>
<dbReference type="GO" id="GO:0003677">
    <property type="term" value="F:DNA binding"/>
    <property type="evidence" value="ECO:0007669"/>
    <property type="project" value="UniProtKB-KW"/>
</dbReference>
<proteinExistence type="inferred from homology"/>
<dbReference type="SUPFAM" id="SSF53850">
    <property type="entry name" value="Periplasmic binding protein-like II"/>
    <property type="match status" value="1"/>
</dbReference>
<evidence type="ECO:0000313" key="7">
    <source>
        <dbReference type="Proteomes" id="UP001205843"/>
    </source>
</evidence>
<dbReference type="InterPro" id="IPR050950">
    <property type="entry name" value="HTH-type_LysR_regulators"/>
</dbReference>
<dbReference type="PRINTS" id="PR00039">
    <property type="entry name" value="HTHLYSR"/>
</dbReference>
<dbReference type="SUPFAM" id="SSF46785">
    <property type="entry name" value="Winged helix' DNA-binding domain"/>
    <property type="match status" value="1"/>
</dbReference>
<keyword evidence="3 6" id="KW-0238">DNA-binding</keyword>
<organism evidence="6 7">
    <name type="scientific">Natronocella acetinitrilica</name>
    <dbReference type="NCBI Taxonomy" id="414046"/>
    <lineage>
        <taxon>Bacteria</taxon>
        <taxon>Pseudomonadati</taxon>
        <taxon>Pseudomonadota</taxon>
        <taxon>Gammaproteobacteria</taxon>
        <taxon>Chromatiales</taxon>
        <taxon>Ectothiorhodospiraceae</taxon>
        <taxon>Natronocella</taxon>
    </lineage>
</organism>
<dbReference type="Proteomes" id="UP001205843">
    <property type="component" value="Unassembled WGS sequence"/>
</dbReference>
<keyword evidence="4" id="KW-0804">Transcription</keyword>
<dbReference type="GO" id="GO:0005829">
    <property type="term" value="C:cytosol"/>
    <property type="evidence" value="ECO:0007669"/>
    <property type="project" value="TreeGrafter"/>
</dbReference>
<evidence type="ECO:0000313" key="6">
    <source>
        <dbReference type="EMBL" id="MCP1673464.1"/>
    </source>
</evidence>
<name>A0AAE3G0Y4_9GAMM</name>
<reference evidence="6" key="1">
    <citation type="submission" date="2022-03" db="EMBL/GenBank/DDBJ databases">
        <title>Genomic Encyclopedia of Type Strains, Phase III (KMG-III): the genomes of soil and plant-associated and newly described type strains.</title>
        <authorList>
            <person name="Whitman W."/>
        </authorList>
    </citation>
    <scope>NUCLEOTIDE SEQUENCE</scope>
    <source>
        <strain evidence="6">ANL 6-2</strain>
    </source>
</reference>
<keyword evidence="2" id="KW-0805">Transcription regulation</keyword>
<comment type="similarity">
    <text evidence="1">Belongs to the LysR transcriptional regulatory family.</text>
</comment>
<protein>
    <submittedName>
        <fullName evidence="6">DNA-binding transcriptional LysR family regulator</fullName>
    </submittedName>
</protein>
<dbReference type="GO" id="GO:0003700">
    <property type="term" value="F:DNA-binding transcription factor activity"/>
    <property type="evidence" value="ECO:0007669"/>
    <property type="project" value="InterPro"/>
</dbReference>
<dbReference type="InterPro" id="IPR036390">
    <property type="entry name" value="WH_DNA-bd_sf"/>
</dbReference>
<dbReference type="InterPro" id="IPR000847">
    <property type="entry name" value="LysR_HTH_N"/>
</dbReference>
<sequence>MSQVHPMHPDLSMAQLHHFILVADLKSFHAAAEQAFRTQPAISLSVKELERRLGEPLFEKNRKVELTPYGERCLPLARALVDHYQQVSGEMLRLANCEEGAVSIAAVPSVASRLLPGILAEFARNHPEIRLTVKDGSAREVQGMVSRREADFGICSLWEDDPSLSFTPLLRDSIGVVCRGDHRLAGLGRALVWNDLQGERLIENGTTRLLDNPQAQAAIAESHFAVSNMISLIAMLEAGLGITTLPRLAFPGDNESLVFLTLDEPAVERCIGILTPRDRSLTPAAASLLQTTRDQLVSATAAI</sequence>
<dbReference type="EMBL" id="JALJXV010000001">
    <property type="protein sequence ID" value="MCP1673464.1"/>
    <property type="molecule type" value="Genomic_DNA"/>
</dbReference>
<dbReference type="Gene3D" id="3.40.190.10">
    <property type="entry name" value="Periplasmic binding protein-like II"/>
    <property type="match status" value="2"/>
</dbReference>
<dbReference type="PANTHER" id="PTHR30419:SF8">
    <property type="entry name" value="NITROGEN ASSIMILATION TRANSCRIPTIONAL ACTIVATOR-RELATED"/>
    <property type="match status" value="1"/>
</dbReference>
<evidence type="ECO:0000256" key="4">
    <source>
        <dbReference type="ARBA" id="ARBA00023163"/>
    </source>
</evidence>
<feature type="domain" description="HTH lysR-type" evidence="5">
    <location>
        <begin position="11"/>
        <end position="67"/>
    </location>
</feature>
<keyword evidence="7" id="KW-1185">Reference proteome</keyword>
<dbReference type="AlphaFoldDB" id="A0AAE3G0Y4"/>
<evidence type="ECO:0000256" key="1">
    <source>
        <dbReference type="ARBA" id="ARBA00009437"/>
    </source>
</evidence>
<dbReference type="PANTHER" id="PTHR30419">
    <property type="entry name" value="HTH-TYPE TRANSCRIPTIONAL REGULATOR YBHD"/>
    <property type="match status" value="1"/>
</dbReference>